<dbReference type="Proteomes" id="UP000728032">
    <property type="component" value="Unassembled WGS sequence"/>
</dbReference>
<dbReference type="PIRSF" id="PIRSF000429">
    <property type="entry name" value="Ac-CoA_Ac_transf"/>
    <property type="match status" value="1"/>
</dbReference>
<evidence type="ECO:0000259" key="8">
    <source>
        <dbReference type="Pfam" id="PF00108"/>
    </source>
</evidence>
<dbReference type="AlphaFoldDB" id="A0A7R9QKH9"/>
<keyword evidence="11" id="KW-1185">Reference proteome</keyword>
<evidence type="ECO:0000256" key="5">
    <source>
        <dbReference type="ARBA" id="ARBA00023315"/>
    </source>
</evidence>
<keyword evidence="2 7" id="KW-0808">Transferase</keyword>
<dbReference type="InterPro" id="IPR016039">
    <property type="entry name" value="Thiolase-like"/>
</dbReference>
<feature type="domain" description="Thiolase C-terminal" evidence="9">
    <location>
        <begin position="272"/>
        <end position="392"/>
    </location>
</feature>
<keyword evidence="3" id="KW-0479">Metal-binding</keyword>
<gene>
    <name evidence="10" type="ORF">ONB1V03_LOCUS7283</name>
</gene>
<reference evidence="10" key="1">
    <citation type="submission" date="2020-11" db="EMBL/GenBank/DDBJ databases">
        <authorList>
            <person name="Tran Van P."/>
        </authorList>
    </citation>
    <scope>NUCLEOTIDE SEQUENCE</scope>
</reference>
<dbReference type="InterPro" id="IPR020617">
    <property type="entry name" value="Thiolase_C"/>
</dbReference>
<accession>A0A7R9QKH9</accession>
<keyword evidence="4" id="KW-0630">Potassium</keyword>
<evidence type="ECO:0008006" key="12">
    <source>
        <dbReference type="Google" id="ProtNLM"/>
    </source>
</evidence>
<dbReference type="Pfam" id="PF00108">
    <property type="entry name" value="Thiolase_N"/>
    <property type="match status" value="1"/>
</dbReference>
<dbReference type="NCBIfam" id="TIGR01930">
    <property type="entry name" value="AcCoA-C-Actrans"/>
    <property type="match status" value="1"/>
</dbReference>
<evidence type="ECO:0000256" key="2">
    <source>
        <dbReference type="ARBA" id="ARBA00022679"/>
    </source>
</evidence>
<sequence>MSALNEVYIVSVARTPIGSFRGSLSALTAPQLGSIAIKGALERAGIRGADVDEVYFGNALQAGLGQAPARQAALGAGIPNTTACTTINKMCSSSTKAIIIAAQTIQCGANHVVLTGGTESMSNAPYYHTRGDTPYGGITLKDSIAFDGLLDVYTQLSMGLCAENLSKKLDISRADSDAHAIDQYRRSCHSSQTGLYAKEIVAVTIEGTKGCPRVTIDTDEELSRVIYEKIPTLKASFKEDGVITAATTGAFSDGAAALVLMSGKAVQKYGVKPLAKIVATADAGVDPIDFGLAPSFAVPKLLEKAGLTGERIAHYELNEPFSCVGLANLKHLGLMSRADKVNPNGGSVALGHPLGFSGARIVSHLALNLRPNEYGVASTCNGGGGASALLLQSMS</sequence>
<keyword evidence="5 7" id="KW-0012">Acyltransferase</keyword>
<dbReference type="GO" id="GO:0005739">
    <property type="term" value="C:mitochondrion"/>
    <property type="evidence" value="ECO:0007669"/>
    <property type="project" value="TreeGrafter"/>
</dbReference>
<dbReference type="InterPro" id="IPR020613">
    <property type="entry name" value="Thiolase_CS"/>
</dbReference>
<proteinExistence type="inferred from homology"/>
<feature type="active site" description="Proton acceptor" evidence="6">
    <location>
        <position position="380"/>
    </location>
</feature>
<protein>
    <recommendedName>
        <fullName evidence="12">Acetyl-CoA acetyltransferase</fullName>
    </recommendedName>
</protein>
<comment type="similarity">
    <text evidence="1 7">Belongs to the thiolase-like superfamily. Thiolase family.</text>
</comment>
<dbReference type="CDD" id="cd00751">
    <property type="entry name" value="thiolase"/>
    <property type="match status" value="1"/>
</dbReference>
<dbReference type="GO" id="GO:0046872">
    <property type="term" value="F:metal ion binding"/>
    <property type="evidence" value="ECO:0007669"/>
    <property type="project" value="UniProtKB-KW"/>
</dbReference>
<feature type="domain" description="Thiolase N-terminal" evidence="8">
    <location>
        <begin position="7"/>
        <end position="262"/>
    </location>
</feature>
<evidence type="ECO:0000256" key="7">
    <source>
        <dbReference type="RuleBase" id="RU003557"/>
    </source>
</evidence>
<organism evidence="10">
    <name type="scientific">Oppiella nova</name>
    <dbReference type="NCBI Taxonomy" id="334625"/>
    <lineage>
        <taxon>Eukaryota</taxon>
        <taxon>Metazoa</taxon>
        <taxon>Ecdysozoa</taxon>
        <taxon>Arthropoda</taxon>
        <taxon>Chelicerata</taxon>
        <taxon>Arachnida</taxon>
        <taxon>Acari</taxon>
        <taxon>Acariformes</taxon>
        <taxon>Sarcoptiformes</taxon>
        <taxon>Oribatida</taxon>
        <taxon>Brachypylina</taxon>
        <taxon>Oppioidea</taxon>
        <taxon>Oppiidae</taxon>
        <taxon>Oppiella</taxon>
    </lineage>
</organism>
<dbReference type="FunFam" id="3.40.47.10:FF:000007">
    <property type="entry name" value="acetyl-CoA acetyltransferase, mitochondrial"/>
    <property type="match status" value="1"/>
</dbReference>
<dbReference type="GO" id="GO:0003985">
    <property type="term" value="F:acetyl-CoA C-acetyltransferase activity"/>
    <property type="evidence" value="ECO:0007669"/>
    <property type="project" value="TreeGrafter"/>
</dbReference>
<dbReference type="PROSITE" id="PS00737">
    <property type="entry name" value="THIOLASE_2"/>
    <property type="match status" value="1"/>
</dbReference>
<dbReference type="EMBL" id="OC918445">
    <property type="protein sequence ID" value="CAD7649415.1"/>
    <property type="molecule type" value="Genomic_DNA"/>
</dbReference>
<dbReference type="InterPro" id="IPR002155">
    <property type="entry name" value="Thiolase"/>
</dbReference>
<feature type="active site" description="Proton acceptor" evidence="6">
    <location>
        <position position="352"/>
    </location>
</feature>
<dbReference type="Gene3D" id="3.40.47.10">
    <property type="match status" value="1"/>
</dbReference>
<evidence type="ECO:0000313" key="10">
    <source>
        <dbReference type="EMBL" id="CAD7649415.1"/>
    </source>
</evidence>
<dbReference type="SUPFAM" id="SSF53901">
    <property type="entry name" value="Thiolase-like"/>
    <property type="match status" value="2"/>
</dbReference>
<dbReference type="InterPro" id="IPR020616">
    <property type="entry name" value="Thiolase_N"/>
</dbReference>
<evidence type="ECO:0000256" key="6">
    <source>
        <dbReference type="PIRSR" id="PIRSR000429-1"/>
    </source>
</evidence>
<evidence type="ECO:0000256" key="3">
    <source>
        <dbReference type="ARBA" id="ARBA00022723"/>
    </source>
</evidence>
<feature type="active site" description="Acyl-thioester intermediate" evidence="6">
    <location>
        <position position="91"/>
    </location>
</feature>
<evidence type="ECO:0000256" key="4">
    <source>
        <dbReference type="ARBA" id="ARBA00022958"/>
    </source>
</evidence>
<dbReference type="OrthoDB" id="5404651at2759"/>
<dbReference type="EMBL" id="CAJPVJ010003620">
    <property type="protein sequence ID" value="CAG2167786.1"/>
    <property type="molecule type" value="Genomic_DNA"/>
</dbReference>
<dbReference type="PANTHER" id="PTHR18919">
    <property type="entry name" value="ACETYL-COA C-ACYLTRANSFERASE"/>
    <property type="match status" value="1"/>
</dbReference>
<dbReference type="Pfam" id="PF02803">
    <property type="entry name" value="Thiolase_C"/>
    <property type="match status" value="1"/>
</dbReference>
<name>A0A7R9QKH9_9ACAR</name>
<dbReference type="PANTHER" id="PTHR18919:SF156">
    <property type="entry name" value="ACETYL-COA ACETYLTRANSFERASE, MITOCHONDRIAL"/>
    <property type="match status" value="1"/>
</dbReference>
<evidence type="ECO:0000256" key="1">
    <source>
        <dbReference type="ARBA" id="ARBA00010982"/>
    </source>
</evidence>
<evidence type="ECO:0000313" key="11">
    <source>
        <dbReference type="Proteomes" id="UP000728032"/>
    </source>
</evidence>
<dbReference type="GO" id="GO:0006635">
    <property type="term" value="P:fatty acid beta-oxidation"/>
    <property type="evidence" value="ECO:0007669"/>
    <property type="project" value="TreeGrafter"/>
</dbReference>
<evidence type="ECO:0000259" key="9">
    <source>
        <dbReference type="Pfam" id="PF02803"/>
    </source>
</evidence>